<reference evidence="2 3" key="1">
    <citation type="journal article" date="2021" name="BMC Genomics">
        <title>Datura genome reveals duplications of psychoactive alkaloid biosynthetic genes and high mutation rate following tissue culture.</title>
        <authorList>
            <person name="Rajewski A."/>
            <person name="Carter-House D."/>
            <person name="Stajich J."/>
            <person name="Litt A."/>
        </authorList>
    </citation>
    <scope>NUCLEOTIDE SEQUENCE [LARGE SCALE GENOMIC DNA]</scope>
    <source>
        <strain evidence="2">AR-01</strain>
    </source>
</reference>
<dbReference type="Proteomes" id="UP000823775">
    <property type="component" value="Unassembled WGS sequence"/>
</dbReference>
<evidence type="ECO:0000313" key="3">
    <source>
        <dbReference type="Proteomes" id="UP000823775"/>
    </source>
</evidence>
<protein>
    <submittedName>
        <fullName evidence="2">Uncharacterized protein</fullName>
    </submittedName>
</protein>
<feature type="non-terminal residue" evidence="2">
    <location>
        <position position="84"/>
    </location>
</feature>
<comment type="caution">
    <text evidence="2">The sequence shown here is derived from an EMBL/GenBank/DDBJ whole genome shotgun (WGS) entry which is preliminary data.</text>
</comment>
<proteinExistence type="predicted"/>
<gene>
    <name evidence="2" type="ORF">HAX54_041028</name>
</gene>
<accession>A0ABS8VTP7</accession>
<evidence type="ECO:0000256" key="1">
    <source>
        <dbReference type="SAM" id="MobiDB-lite"/>
    </source>
</evidence>
<evidence type="ECO:0000313" key="2">
    <source>
        <dbReference type="EMBL" id="MCE0482347.1"/>
    </source>
</evidence>
<keyword evidence="3" id="KW-1185">Reference proteome</keyword>
<organism evidence="2 3">
    <name type="scientific">Datura stramonium</name>
    <name type="common">Jimsonweed</name>
    <name type="synonym">Common thornapple</name>
    <dbReference type="NCBI Taxonomy" id="4076"/>
    <lineage>
        <taxon>Eukaryota</taxon>
        <taxon>Viridiplantae</taxon>
        <taxon>Streptophyta</taxon>
        <taxon>Embryophyta</taxon>
        <taxon>Tracheophyta</taxon>
        <taxon>Spermatophyta</taxon>
        <taxon>Magnoliopsida</taxon>
        <taxon>eudicotyledons</taxon>
        <taxon>Gunneridae</taxon>
        <taxon>Pentapetalae</taxon>
        <taxon>asterids</taxon>
        <taxon>lamiids</taxon>
        <taxon>Solanales</taxon>
        <taxon>Solanaceae</taxon>
        <taxon>Solanoideae</taxon>
        <taxon>Datureae</taxon>
        <taxon>Datura</taxon>
    </lineage>
</organism>
<sequence length="84" mass="9299">VTEEPTARQPTDGPSMWHCGSESESDDRQAMEDLMDHQWSDGPSLILSIRLNFEPHLVKGDGPSGLDFVLEGDTLHSIMPNHSI</sequence>
<name>A0ABS8VTP7_DATST</name>
<dbReference type="EMBL" id="JACEIK010005876">
    <property type="protein sequence ID" value="MCE0482347.1"/>
    <property type="molecule type" value="Genomic_DNA"/>
</dbReference>
<feature type="region of interest" description="Disordered" evidence="1">
    <location>
        <begin position="1"/>
        <end position="27"/>
    </location>
</feature>
<feature type="non-terminal residue" evidence="2">
    <location>
        <position position="1"/>
    </location>
</feature>